<accession>A0ABU5K1G2</accession>
<organism evidence="2 3">
    <name type="scientific">Bacillus bingmayongensis</name>
    <dbReference type="NCBI Taxonomy" id="1150157"/>
    <lineage>
        <taxon>Bacteria</taxon>
        <taxon>Bacillati</taxon>
        <taxon>Bacillota</taxon>
        <taxon>Bacilli</taxon>
        <taxon>Bacillales</taxon>
        <taxon>Bacillaceae</taxon>
        <taxon>Bacillus</taxon>
    </lineage>
</organism>
<dbReference type="Proteomes" id="UP001291930">
    <property type="component" value="Unassembled WGS sequence"/>
</dbReference>
<dbReference type="Pfam" id="PF03050">
    <property type="entry name" value="DDE_Tnp_IS66"/>
    <property type="match status" value="1"/>
</dbReference>
<protein>
    <submittedName>
        <fullName evidence="2">Transposase</fullName>
    </submittedName>
</protein>
<evidence type="ECO:0000259" key="1">
    <source>
        <dbReference type="Pfam" id="PF03050"/>
    </source>
</evidence>
<dbReference type="InterPro" id="IPR004291">
    <property type="entry name" value="Transposase_IS66_central"/>
</dbReference>
<gene>
    <name evidence="2" type="ORF">U2I54_19115</name>
</gene>
<evidence type="ECO:0000313" key="2">
    <source>
        <dbReference type="EMBL" id="MDZ5609117.1"/>
    </source>
</evidence>
<comment type="caution">
    <text evidence="2">The sequence shown here is derived from an EMBL/GenBank/DDBJ whole genome shotgun (WGS) entry which is preliminary data.</text>
</comment>
<proteinExistence type="predicted"/>
<evidence type="ECO:0000313" key="3">
    <source>
        <dbReference type="Proteomes" id="UP001291930"/>
    </source>
</evidence>
<dbReference type="EMBL" id="JAXOVW010000049">
    <property type="protein sequence ID" value="MDZ5609117.1"/>
    <property type="molecule type" value="Genomic_DNA"/>
</dbReference>
<sequence>MTQKYVEVLPLYRLEKHLERMEIFLSRQTMGNWLLYGANS</sequence>
<dbReference type="RefSeq" id="WP_374218668.1">
    <property type="nucleotide sequence ID" value="NZ_JAXOVW010000049.1"/>
</dbReference>
<name>A0ABU5K1G2_9BACI</name>
<feature type="domain" description="Transposase IS66 central" evidence="1">
    <location>
        <begin position="1"/>
        <end position="35"/>
    </location>
</feature>
<keyword evidence="3" id="KW-1185">Reference proteome</keyword>
<reference evidence="3" key="1">
    <citation type="submission" date="2023-11" db="EMBL/GenBank/DDBJ databases">
        <title>Genome Sequence of Bacillus pseudomycoides stain BUPM19.</title>
        <authorList>
            <person name="Farhat A."/>
        </authorList>
    </citation>
    <scope>NUCLEOTIDE SEQUENCE [LARGE SCALE GENOMIC DNA]</scope>
    <source>
        <strain evidence="3">BUPM19</strain>
    </source>
</reference>